<keyword evidence="3" id="KW-1185">Reference proteome</keyword>
<evidence type="ECO:0000256" key="1">
    <source>
        <dbReference type="SAM" id="MobiDB-lite"/>
    </source>
</evidence>
<name>A0ABV0MTT3_9TELE</name>
<feature type="region of interest" description="Disordered" evidence="1">
    <location>
        <begin position="49"/>
        <end position="132"/>
    </location>
</feature>
<protein>
    <submittedName>
        <fullName evidence="2">Uncharacterized protein</fullName>
    </submittedName>
</protein>
<dbReference type="EMBL" id="JAHRIO010011928">
    <property type="protein sequence ID" value="MEQ2162520.1"/>
    <property type="molecule type" value="Genomic_DNA"/>
</dbReference>
<proteinExistence type="predicted"/>
<sequence length="132" mass="14617">MKRTSEQKPCIGRDQKSQRLREITKLTICGTQSQPLGHDLMTLRARQRTRSYQVEVRGGDRLLAPCPDGSNPPSATHPPEPRPKTPLGWRGGLVKSQPQEGDGRRLVSIPSSGLQHRRGGDGEVQNRNFSVS</sequence>
<evidence type="ECO:0000313" key="3">
    <source>
        <dbReference type="Proteomes" id="UP001476798"/>
    </source>
</evidence>
<accession>A0ABV0MTT3</accession>
<gene>
    <name evidence="2" type="ORF">GOODEAATRI_020587</name>
</gene>
<evidence type="ECO:0000313" key="2">
    <source>
        <dbReference type="EMBL" id="MEQ2162520.1"/>
    </source>
</evidence>
<dbReference type="Proteomes" id="UP001476798">
    <property type="component" value="Unassembled WGS sequence"/>
</dbReference>
<reference evidence="2 3" key="1">
    <citation type="submission" date="2021-06" db="EMBL/GenBank/DDBJ databases">
        <authorList>
            <person name="Palmer J.M."/>
        </authorList>
    </citation>
    <scope>NUCLEOTIDE SEQUENCE [LARGE SCALE GENOMIC DNA]</scope>
    <source>
        <strain evidence="2 3">GA_2019</strain>
        <tissue evidence="2">Muscle</tissue>
    </source>
</reference>
<organism evidence="2 3">
    <name type="scientific">Goodea atripinnis</name>
    <dbReference type="NCBI Taxonomy" id="208336"/>
    <lineage>
        <taxon>Eukaryota</taxon>
        <taxon>Metazoa</taxon>
        <taxon>Chordata</taxon>
        <taxon>Craniata</taxon>
        <taxon>Vertebrata</taxon>
        <taxon>Euteleostomi</taxon>
        <taxon>Actinopterygii</taxon>
        <taxon>Neopterygii</taxon>
        <taxon>Teleostei</taxon>
        <taxon>Neoteleostei</taxon>
        <taxon>Acanthomorphata</taxon>
        <taxon>Ovalentaria</taxon>
        <taxon>Atherinomorphae</taxon>
        <taxon>Cyprinodontiformes</taxon>
        <taxon>Goodeidae</taxon>
        <taxon>Goodea</taxon>
    </lineage>
</organism>
<comment type="caution">
    <text evidence="2">The sequence shown here is derived from an EMBL/GenBank/DDBJ whole genome shotgun (WGS) entry which is preliminary data.</text>
</comment>